<accession>A0AAP0K071</accession>
<reference evidence="1 2" key="1">
    <citation type="submission" date="2024-01" db="EMBL/GenBank/DDBJ databases">
        <title>Genome assemblies of Stephania.</title>
        <authorList>
            <person name="Yang L."/>
        </authorList>
    </citation>
    <scope>NUCLEOTIDE SEQUENCE [LARGE SCALE GENOMIC DNA]</scope>
    <source>
        <strain evidence="1">YNDBR</strain>
        <tissue evidence="1">Leaf</tissue>
    </source>
</reference>
<dbReference type="AlphaFoldDB" id="A0AAP0K071"/>
<dbReference type="EMBL" id="JBBNAF010000005">
    <property type="protein sequence ID" value="KAK9143458.1"/>
    <property type="molecule type" value="Genomic_DNA"/>
</dbReference>
<proteinExistence type="predicted"/>
<sequence length="53" mass="6010">MLTIPPACKQGNQLHQSHAAMLLLISDRLIYVADQQHISNSFQQQNNLLLICH</sequence>
<protein>
    <submittedName>
        <fullName evidence="1">Uncharacterized protein</fullName>
    </submittedName>
</protein>
<comment type="caution">
    <text evidence="1">The sequence shown here is derived from an EMBL/GenBank/DDBJ whole genome shotgun (WGS) entry which is preliminary data.</text>
</comment>
<name>A0AAP0K071_9MAGN</name>
<evidence type="ECO:0000313" key="1">
    <source>
        <dbReference type="EMBL" id="KAK9143458.1"/>
    </source>
</evidence>
<evidence type="ECO:0000313" key="2">
    <source>
        <dbReference type="Proteomes" id="UP001420932"/>
    </source>
</evidence>
<dbReference type="Proteomes" id="UP001420932">
    <property type="component" value="Unassembled WGS sequence"/>
</dbReference>
<organism evidence="1 2">
    <name type="scientific">Stephania yunnanensis</name>
    <dbReference type="NCBI Taxonomy" id="152371"/>
    <lineage>
        <taxon>Eukaryota</taxon>
        <taxon>Viridiplantae</taxon>
        <taxon>Streptophyta</taxon>
        <taxon>Embryophyta</taxon>
        <taxon>Tracheophyta</taxon>
        <taxon>Spermatophyta</taxon>
        <taxon>Magnoliopsida</taxon>
        <taxon>Ranunculales</taxon>
        <taxon>Menispermaceae</taxon>
        <taxon>Menispermoideae</taxon>
        <taxon>Cissampelideae</taxon>
        <taxon>Stephania</taxon>
    </lineage>
</organism>
<keyword evidence="2" id="KW-1185">Reference proteome</keyword>
<gene>
    <name evidence="1" type="ORF">Syun_012858</name>
</gene>